<keyword evidence="4" id="KW-1185">Reference proteome</keyword>
<feature type="coiled-coil region" evidence="1">
    <location>
        <begin position="178"/>
        <end position="281"/>
    </location>
</feature>
<dbReference type="EMBL" id="BNJQ01000017">
    <property type="protein sequence ID" value="GHP07668.1"/>
    <property type="molecule type" value="Genomic_DNA"/>
</dbReference>
<name>A0A830HLC5_9CHLO</name>
<feature type="region of interest" description="Disordered" evidence="2">
    <location>
        <begin position="796"/>
        <end position="885"/>
    </location>
</feature>
<evidence type="ECO:0000313" key="3">
    <source>
        <dbReference type="EMBL" id="GHP07668.1"/>
    </source>
</evidence>
<evidence type="ECO:0000313" key="4">
    <source>
        <dbReference type="Proteomes" id="UP000660262"/>
    </source>
</evidence>
<dbReference type="Proteomes" id="UP000660262">
    <property type="component" value="Unassembled WGS sequence"/>
</dbReference>
<gene>
    <name evidence="3" type="ORF">PPROV_000641000</name>
</gene>
<feature type="compositionally biased region" description="Polar residues" evidence="2">
    <location>
        <begin position="819"/>
        <end position="835"/>
    </location>
</feature>
<reference evidence="3" key="1">
    <citation type="submission" date="2020-10" db="EMBL/GenBank/DDBJ databases">
        <title>Unveiling of a novel bifunctional photoreceptor, Dualchrome1, isolated from a cosmopolitan green alga.</title>
        <authorList>
            <person name="Suzuki S."/>
            <person name="Kawachi M."/>
        </authorList>
    </citation>
    <scope>NUCLEOTIDE SEQUENCE</scope>
    <source>
        <strain evidence="3">NIES 2893</strain>
    </source>
</reference>
<evidence type="ECO:0000256" key="1">
    <source>
        <dbReference type="SAM" id="Coils"/>
    </source>
</evidence>
<proteinExistence type="predicted"/>
<comment type="caution">
    <text evidence="3">The sequence shown here is derived from an EMBL/GenBank/DDBJ whole genome shotgun (WGS) entry which is preliminary data.</text>
</comment>
<sequence>MPVLPHIAMSHAAAEGHMHVDRLPTPGDVQHAKVDVVKLANAGQLALVAPSGTADGTTTTTPAFSRKGTADTAAGRSAANVALRKPNITALLAYADDGKYVRNERAVNVASTLKSGQAPTLHGIQKKFRQNAKEAMQKGGDVGQLIVKDTMEAKYEGIPILWAPNAVGGLSRPMNDRIAELEKELMLAEASRREAEARVDVIKQELEAKENEVKEMQKELRDFATMGVDERITRLIERAEAGIVTRNEQIEQLQRQIVELNDEMLRQRQEAHEKVGQLEVALGASAQTVARHKREVQLTVARSAALNAGLKYLLPDFDKVADDHLVVDYASMQVAMRAVLTELVGVLGPNAAALVFAPAGLDANVPRPWNVSTVVAGASPFWRQAQPTGRQTKAGPEGKLSSRISYAQEMALEGVESDDLSASESVGVDGSDFLYTCFDKESIQRASRPASVESDVVSLLKWGLGLLEDEQLPPAGSVVRFLALPCSFADPGTENAIIRATLVVCVHEVPTKGNLAYEAGDEVRVPACELAAEACGRLLMEEVERRKNAVKPKTQDPALEAMLERKMRVMAASSFDGAGGGAGAIDAEDEDSSITEFDESRFQDLLVRLSESRKVVTGLLKRLNDMPAAISEVRNYQTPPPGIVETILATFILVRYTVYKAYRTKSMEFDIREFREDKKAGPVELSEGKRFAFQWGLLKKDTSRKERSNLLTGAWRQIVQTGSLKSRKLISTMQEASRVKIPLDLGGAAMQIMKDFTTERVYESSLAAGMLFEYTYKMAELTIIERQIKRMKRLKKLQDERSENTSSEADEPKIDGMGSLSTSEVDQMESTSRIQDGSPAAAVYDAAMSHGKSHAKVNPSDLLVSGGTGDAFAKKKTKGKKKTLI</sequence>
<dbReference type="AlphaFoldDB" id="A0A830HLC5"/>
<organism evidence="3 4">
    <name type="scientific">Pycnococcus provasolii</name>
    <dbReference type="NCBI Taxonomy" id="41880"/>
    <lineage>
        <taxon>Eukaryota</taxon>
        <taxon>Viridiplantae</taxon>
        <taxon>Chlorophyta</taxon>
        <taxon>Pseudoscourfieldiophyceae</taxon>
        <taxon>Pseudoscourfieldiales</taxon>
        <taxon>Pycnococcaceae</taxon>
        <taxon>Pycnococcus</taxon>
    </lineage>
</organism>
<evidence type="ECO:0000256" key="2">
    <source>
        <dbReference type="SAM" id="MobiDB-lite"/>
    </source>
</evidence>
<protein>
    <submittedName>
        <fullName evidence="3">Uncharacterized protein</fullName>
    </submittedName>
</protein>
<feature type="compositionally biased region" description="Basic residues" evidence="2">
    <location>
        <begin position="874"/>
        <end position="885"/>
    </location>
</feature>
<dbReference type="Gene3D" id="1.20.920.20">
    <property type="match status" value="1"/>
</dbReference>
<keyword evidence="1" id="KW-0175">Coiled coil</keyword>
<accession>A0A830HLC5</accession>